<dbReference type="InterPro" id="IPR036875">
    <property type="entry name" value="Znf_CCHC_sf"/>
</dbReference>
<feature type="region of interest" description="Disordered" evidence="2">
    <location>
        <begin position="125"/>
        <end position="164"/>
    </location>
</feature>
<evidence type="ECO:0000313" key="4">
    <source>
        <dbReference type="EMBL" id="KAF3554607.1"/>
    </source>
</evidence>
<dbReference type="PANTHER" id="PTHR34482:SF49">
    <property type="entry name" value="RETROTRANSPOSON GAG DOMAIN-CONTAINING PROTEIN"/>
    <property type="match status" value="1"/>
</dbReference>
<feature type="domain" description="CCHC-type" evidence="3">
    <location>
        <begin position="334"/>
        <end position="349"/>
    </location>
</feature>
<reference evidence="4" key="1">
    <citation type="submission" date="2019-12" db="EMBL/GenBank/DDBJ databases">
        <title>Genome sequencing and annotation of Brassica cretica.</title>
        <authorList>
            <person name="Studholme D.J."/>
            <person name="Sarris P."/>
        </authorList>
    </citation>
    <scope>NUCLEOTIDE SEQUENCE</scope>
    <source>
        <strain evidence="4">PFS-109/04</strain>
        <tissue evidence="4">Leaf</tissue>
    </source>
</reference>
<feature type="compositionally biased region" description="Low complexity" evidence="2">
    <location>
        <begin position="393"/>
        <end position="409"/>
    </location>
</feature>
<evidence type="ECO:0000256" key="1">
    <source>
        <dbReference type="PROSITE-ProRule" id="PRU00047"/>
    </source>
</evidence>
<dbReference type="Proteomes" id="UP000712600">
    <property type="component" value="Unassembled WGS sequence"/>
</dbReference>
<protein>
    <recommendedName>
        <fullName evidence="3">CCHC-type domain-containing protein</fullName>
    </recommendedName>
</protein>
<evidence type="ECO:0000313" key="5">
    <source>
        <dbReference type="Proteomes" id="UP000712600"/>
    </source>
</evidence>
<evidence type="ECO:0000256" key="2">
    <source>
        <dbReference type="SAM" id="MobiDB-lite"/>
    </source>
</evidence>
<feature type="compositionally biased region" description="Basic and acidic residues" evidence="2">
    <location>
        <begin position="92"/>
        <end position="104"/>
    </location>
</feature>
<dbReference type="InterPro" id="IPR001878">
    <property type="entry name" value="Znf_CCHC"/>
</dbReference>
<feature type="region of interest" description="Disordered" evidence="2">
    <location>
        <begin position="386"/>
        <end position="409"/>
    </location>
</feature>
<feature type="region of interest" description="Disordered" evidence="2">
    <location>
        <begin position="263"/>
        <end position="295"/>
    </location>
</feature>
<keyword evidence="1" id="KW-0862">Zinc</keyword>
<dbReference type="SMART" id="SM00343">
    <property type="entry name" value="ZnF_C2HC"/>
    <property type="match status" value="2"/>
</dbReference>
<dbReference type="EMBL" id="QGKX02000996">
    <property type="protein sequence ID" value="KAF3554607.1"/>
    <property type="molecule type" value="Genomic_DNA"/>
</dbReference>
<accession>A0A8S9QSC6</accession>
<sequence length="409" mass="45218">MANRGMGDDGRGRIWGEGMDWTCGGLGYGSDQDDGNGVSEMFGHDRSPLQRTRSSPIYGNRTRVREDSMASISPSHIWHWRHQYDQSVQSNRRADQNRATKRPQDQGAENTLKLLHDAEWKTISHSGGHTKFSQGEWPNFNKGPRSHKGKGRGFGGQANNRGNIGRKYFPPEAKHRLERQFINLVQGDRPVRSYESAFTRLRRHVFDGREDEATMIRNFMYGLKPELGSRLAGSNFSSLLELVEKAVNVETVLDAERKTIQHSGGHTKFSQGEMPNFNKGPRSHKGKGREFGGQANNPGNTGVCYTCDQPGHISRFCPKNQQVYSSIRMEDVTCVSCGMKGHYASSCPNKPIPLTPLAIRAPPSRPAIEPAPKKQNLGGRVYALGLENPDNAGPSSGPITGIGSLTSSF</sequence>
<dbReference type="AlphaFoldDB" id="A0A8S9QSC6"/>
<gene>
    <name evidence="4" type="ORF">F2Q69_00012258</name>
</gene>
<keyword evidence="1" id="KW-0479">Metal-binding</keyword>
<name>A0A8S9QSC6_BRACR</name>
<feature type="domain" description="CCHC-type" evidence="3">
    <location>
        <begin position="304"/>
        <end position="319"/>
    </location>
</feature>
<dbReference type="Pfam" id="PF03732">
    <property type="entry name" value="Retrotrans_gag"/>
    <property type="match status" value="1"/>
</dbReference>
<dbReference type="GO" id="GO:0008270">
    <property type="term" value="F:zinc ion binding"/>
    <property type="evidence" value="ECO:0007669"/>
    <property type="project" value="UniProtKB-KW"/>
</dbReference>
<dbReference type="SUPFAM" id="SSF57756">
    <property type="entry name" value="Retrovirus zinc finger-like domains"/>
    <property type="match status" value="1"/>
</dbReference>
<feature type="region of interest" description="Disordered" evidence="2">
    <location>
        <begin position="88"/>
        <end position="110"/>
    </location>
</feature>
<proteinExistence type="predicted"/>
<organism evidence="4 5">
    <name type="scientific">Brassica cretica</name>
    <name type="common">Mustard</name>
    <dbReference type="NCBI Taxonomy" id="69181"/>
    <lineage>
        <taxon>Eukaryota</taxon>
        <taxon>Viridiplantae</taxon>
        <taxon>Streptophyta</taxon>
        <taxon>Embryophyta</taxon>
        <taxon>Tracheophyta</taxon>
        <taxon>Spermatophyta</taxon>
        <taxon>Magnoliopsida</taxon>
        <taxon>eudicotyledons</taxon>
        <taxon>Gunneridae</taxon>
        <taxon>Pentapetalae</taxon>
        <taxon>rosids</taxon>
        <taxon>malvids</taxon>
        <taxon>Brassicales</taxon>
        <taxon>Brassicaceae</taxon>
        <taxon>Brassiceae</taxon>
        <taxon>Brassica</taxon>
    </lineage>
</organism>
<dbReference type="Pfam" id="PF00098">
    <property type="entry name" value="zf-CCHC"/>
    <property type="match status" value="1"/>
</dbReference>
<dbReference type="Gene3D" id="4.10.60.10">
    <property type="entry name" value="Zinc finger, CCHC-type"/>
    <property type="match status" value="2"/>
</dbReference>
<comment type="caution">
    <text evidence="4">The sequence shown here is derived from an EMBL/GenBank/DDBJ whole genome shotgun (WGS) entry which is preliminary data.</text>
</comment>
<dbReference type="GO" id="GO:0003676">
    <property type="term" value="F:nucleic acid binding"/>
    <property type="evidence" value="ECO:0007669"/>
    <property type="project" value="InterPro"/>
</dbReference>
<dbReference type="PANTHER" id="PTHR34482">
    <property type="entry name" value="DNA DAMAGE-INDUCIBLE PROTEIN 1-LIKE"/>
    <property type="match status" value="1"/>
</dbReference>
<evidence type="ECO:0000259" key="3">
    <source>
        <dbReference type="PROSITE" id="PS50158"/>
    </source>
</evidence>
<dbReference type="PROSITE" id="PS50158">
    <property type="entry name" value="ZF_CCHC"/>
    <property type="match status" value="2"/>
</dbReference>
<keyword evidence="1" id="KW-0863">Zinc-finger</keyword>
<dbReference type="InterPro" id="IPR005162">
    <property type="entry name" value="Retrotrans_gag_dom"/>
</dbReference>
<feature type="region of interest" description="Disordered" evidence="2">
    <location>
        <begin position="32"/>
        <end position="57"/>
    </location>
</feature>